<gene>
    <name evidence="1" type="ORF">CEXT_431461</name>
</gene>
<keyword evidence="2" id="KW-1185">Reference proteome</keyword>
<sequence>MEAAPIGLWVTSRVDTSTNYLCMSLSDSQVGHCQVALHQKEVGHSSLPFE</sequence>
<organism evidence="1 2">
    <name type="scientific">Caerostris extrusa</name>
    <name type="common">Bark spider</name>
    <name type="synonym">Caerostris bankana</name>
    <dbReference type="NCBI Taxonomy" id="172846"/>
    <lineage>
        <taxon>Eukaryota</taxon>
        <taxon>Metazoa</taxon>
        <taxon>Ecdysozoa</taxon>
        <taxon>Arthropoda</taxon>
        <taxon>Chelicerata</taxon>
        <taxon>Arachnida</taxon>
        <taxon>Araneae</taxon>
        <taxon>Araneomorphae</taxon>
        <taxon>Entelegynae</taxon>
        <taxon>Araneoidea</taxon>
        <taxon>Araneidae</taxon>
        <taxon>Caerostris</taxon>
    </lineage>
</organism>
<reference evidence="1 2" key="1">
    <citation type="submission" date="2021-06" db="EMBL/GenBank/DDBJ databases">
        <title>Caerostris extrusa draft genome.</title>
        <authorList>
            <person name="Kono N."/>
            <person name="Arakawa K."/>
        </authorList>
    </citation>
    <scope>NUCLEOTIDE SEQUENCE [LARGE SCALE GENOMIC DNA]</scope>
</reference>
<dbReference type="AlphaFoldDB" id="A0AAV4XI00"/>
<dbReference type="Proteomes" id="UP001054945">
    <property type="component" value="Unassembled WGS sequence"/>
</dbReference>
<feature type="non-terminal residue" evidence="1">
    <location>
        <position position="50"/>
    </location>
</feature>
<evidence type="ECO:0000313" key="1">
    <source>
        <dbReference type="EMBL" id="GIY94073.1"/>
    </source>
</evidence>
<dbReference type="EMBL" id="BPLR01000346">
    <property type="protein sequence ID" value="GIY94073.1"/>
    <property type="molecule type" value="Genomic_DNA"/>
</dbReference>
<evidence type="ECO:0000313" key="2">
    <source>
        <dbReference type="Proteomes" id="UP001054945"/>
    </source>
</evidence>
<proteinExistence type="predicted"/>
<name>A0AAV4XI00_CAEEX</name>
<comment type="caution">
    <text evidence="1">The sequence shown here is derived from an EMBL/GenBank/DDBJ whole genome shotgun (WGS) entry which is preliminary data.</text>
</comment>
<accession>A0AAV4XI00</accession>
<protein>
    <submittedName>
        <fullName evidence="1">Uncharacterized protein</fullName>
    </submittedName>
</protein>